<reference evidence="14" key="1">
    <citation type="journal article" date="2023" name="Int. J. Syst. Evol. Microbiol.">
        <title>Mesoterricola silvestris gen. nov., sp. nov., Mesoterricola sediminis sp. nov., Geothrix oryzae sp. nov., Geothrix edaphica sp. nov., Geothrix rubra sp. nov., and Geothrix limicola sp. nov., six novel members of Acidobacteriota isolated from soils.</title>
        <authorList>
            <person name="Itoh H."/>
            <person name="Sugisawa Y."/>
            <person name="Mise K."/>
            <person name="Xu Z."/>
            <person name="Kuniyasu M."/>
            <person name="Ushijima N."/>
            <person name="Kawano K."/>
            <person name="Kobayashi E."/>
            <person name="Shiratori Y."/>
            <person name="Masuda Y."/>
            <person name="Senoo K."/>
        </authorList>
    </citation>
    <scope>NUCLEOTIDE SEQUENCE [LARGE SCALE GENOMIC DNA]</scope>
    <source>
        <strain evidence="14">Red222</strain>
    </source>
</reference>
<dbReference type="NCBIfam" id="NF005932">
    <property type="entry name" value="PRK07956.1"/>
    <property type="match status" value="1"/>
</dbReference>
<dbReference type="Gene3D" id="3.30.470.30">
    <property type="entry name" value="DNA ligase/mRNA capping enzyme"/>
    <property type="match status" value="1"/>
</dbReference>
<comment type="catalytic activity">
    <reaction evidence="10 11">
        <text>NAD(+) + (deoxyribonucleotide)n-3'-hydroxyl + 5'-phospho-(deoxyribonucleotide)m = (deoxyribonucleotide)n+m + AMP + beta-nicotinamide D-nucleotide.</text>
        <dbReference type="EC" id="6.5.1.2"/>
    </reaction>
</comment>
<dbReference type="Pfam" id="PF00533">
    <property type="entry name" value="BRCT"/>
    <property type="match status" value="1"/>
</dbReference>
<evidence type="ECO:0000313" key="14">
    <source>
        <dbReference type="Proteomes" id="UP001242010"/>
    </source>
</evidence>
<protein>
    <recommendedName>
        <fullName evidence="11">DNA ligase</fullName>
        <ecNumber evidence="11">6.5.1.2</ecNumber>
    </recommendedName>
    <alternativeName>
        <fullName evidence="11">Polydeoxyribonucleotide synthase [NAD(+)]</fullName>
    </alternativeName>
</protein>
<feature type="binding site" evidence="11">
    <location>
        <position position="405"/>
    </location>
    <ligand>
        <name>Zn(2+)</name>
        <dbReference type="ChEBI" id="CHEBI:29105"/>
    </ligand>
</feature>
<keyword evidence="14" id="KW-1185">Reference proteome</keyword>
<evidence type="ECO:0000256" key="8">
    <source>
        <dbReference type="ARBA" id="ARBA00023027"/>
    </source>
</evidence>
<evidence type="ECO:0000256" key="6">
    <source>
        <dbReference type="ARBA" id="ARBA00022833"/>
    </source>
</evidence>
<feature type="binding site" evidence="11">
    <location>
        <position position="284"/>
    </location>
    <ligand>
        <name>NAD(+)</name>
        <dbReference type="ChEBI" id="CHEBI:57540"/>
    </ligand>
</feature>
<keyword evidence="2 11" id="KW-0436">Ligase</keyword>
<dbReference type="InterPro" id="IPR018239">
    <property type="entry name" value="DNA_ligase_AS"/>
</dbReference>
<dbReference type="Pfam" id="PF03120">
    <property type="entry name" value="OB_DNA_ligase"/>
    <property type="match status" value="1"/>
</dbReference>
<keyword evidence="5 11" id="KW-0227">DNA damage</keyword>
<dbReference type="SUPFAM" id="SSF47781">
    <property type="entry name" value="RuvA domain 2-like"/>
    <property type="match status" value="1"/>
</dbReference>
<sequence length="668" mass="72462">MDLKRRMKDLADQVRTHRHRYYVLDQPSISDAEYDALERELRALEEAHPDLADPNSPTTRVGAPPVEAFEKRRHGTPMLSLDNAYSEAELREWEVKWRKLAPEAEPRYAAELKVDGLSLSLRYEGRALVEALTRGDGETGELVTENARTIADIPLALPEEAPERLIVRGEVFLSRKRWEELNRQRDERGEARFANPRNAASGTMKLLDSREVAARGLSFLPWQVLREAGDSEDHARAMAHLAAWGFGRMPAHAEGSLEAVQAFIGLQAEARLKLPFDTDGVVLKILDPEVQRRLGATDRVPRWAIAFKYPATQVTTTVLGITWQVGRTGKLTPVAELEAVEVAGSTVRRATLHNADELARLGLKVGHRVFIEKGGEVIPKVVALVPGEEDRALPAPAIPAACPVCGGEVGKADDAEVAIRCLNPECPAKLTARMLHFGGRAALDIEGMGEALVEQLVASGRFEQPWEILTLLDEPRLGLAYLSGLDRMAEKSAQNLLEALSAARTKPLARWIHALGIPMVGARTAELLAEAYPSLGALWAEEEARLQAVEEVGPKVAAALRAFATLHPDLPGRLASLGVRPAPPPARDRGGLPLSGEVAVVTGTLPTLSREDAEGLLKELGAKVTGSVSAKTTVLVAGEKAGSKLAKAEALGIPVRDEAWLLGLRMAP</sequence>
<dbReference type="Pfam" id="PF12826">
    <property type="entry name" value="HHH_2"/>
    <property type="match status" value="1"/>
</dbReference>
<evidence type="ECO:0000256" key="3">
    <source>
        <dbReference type="ARBA" id="ARBA00022705"/>
    </source>
</evidence>
<dbReference type="Proteomes" id="UP001242010">
    <property type="component" value="Chromosome"/>
</dbReference>
<proteinExistence type="inferred from homology"/>
<dbReference type="InterPro" id="IPR004150">
    <property type="entry name" value="NAD_DNA_ligase_OB"/>
</dbReference>
<evidence type="ECO:0000256" key="4">
    <source>
        <dbReference type="ARBA" id="ARBA00022723"/>
    </source>
</evidence>
<accession>A0ABN6UV60</accession>
<dbReference type="Pfam" id="PF03119">
    <property type="entry name" value="DNA_ligase_ZBD"/>
    <property type="match status" value="1"/>
</dbReference>
<organism evidence="13 14">
    <name type="scientific">Geothrix oryzae</name>
    <dbReference type="NCBI Taxonomy" id="2927975"/>
    <lineage>
        <taxon>Bacteria</taxon>
        <taxon>Pseudomonadati</taxon>
        <taxon>Acidobacteriota</taxon>
        <taxon>Holophagae</taxon>
        <taxon>Holophagales</taxon>
        <taxon>Holophagaceae</taxon>
        <taxon>Geothrix</taxon>
    </lineage>
</organism>
<dbReference type="SUPFAM" id="SSF56091">
    <property type="entry name" value="DNA ligase/mRNA capping enzyme, catalytic domain"/>
    <property type="match status" value="1"/>
</dbReference>
<dbReference type="InterPro" id="IPR041663">
    <property type="entry name" value="DisA/LigA_HHH"/>
</dbReference>
<feature type="binding site" evidence="11">
    <location>
        <position position="421"/>
    </location>
    <ligand>
        <name>Zn(2+)</name>
        <dbReference type="ChEBI" id="CHEBI:29105"/>
    </ligand>
</feature>
<feature type="binding site" evidence="11">
    <location>
        <begin position="31"/>
        <end position="35"/>
    </location>
    <ligand>
        <name>NAD(+)</name>
        <dbReference type="ChEBI" id="CHEBI:57540"/>
    </ligand>
</feature>
<dbReference type="SUPFAM" id="SSF52113">
    <property type="entry name" value="BRCT domain"/>
    <property type="match status" value="1"/>
</dbReference>
<comment type="cofactor">
    <cofactor evidence="11">
        <name>Mg(2+)</name>
        <dbReference type="ChEBI" id="CHEBI:18420"/>
    </cofactor>
    <cofactor evidence="11">
        <name>Mn(2+)</name>
        <dbReference type="ChEBI" id="CHEBI:29035"/>
    </cofactor>
</comment>
<dbReference type="PANTHER" id="PTHR23389">
    <property type="entry name" value="CHROMOSOME TRANSMISSION FIDELITY FACTOR 18"/>
    <property type="match status" value="1"/>
</dbReference>
<keyword evidence="3 11" id="KW-0235">DNA replication</keyword>
<keyword evidence="7 11" id="KW-0460">Magnesium</keyword>
<feature type="binding site" evidence="11">
    <location>
        <position position="426"/>
    </location>
    <ligand>
        <name>Zn(2+)</name>
        <dbReference type="ChEBI" id="CHEBI:29105"/>
    </ligand>
</feature>
<evidence type="ECO:0000256" key="5">
    <source>
        <dbReference type="ARBA" id="ARBA00022763"/>
    </source>
</evidence>
<dbReference type="PIRSF" id="PIRSF001604">
    <property type="entry name" value="LigA"/>
    <property type="match status" value="1"/>
</dbReference>
<feature type="binding site" evidence="11">
    <location>
        <begin position="80"/>
        <end position="81"/>
    </location>
    <ligand>
        <name>NAD(+)</name>
        <dbReference type="ChEBI" id="CHEBI:57540"/>
    </ligand>
</feature>
<keyword evidence="4 11" id="KW-0479">Metal-binding</keyword>
<dbReference type="Gene3D" id="2.40.50.140">
    <property type="entry name" value="Nucleic acid-binding proteins"/>
    <property type="match status" value="1"/>
</dbReference>
<dbReference type="GO" id="GO:0016874">
    <property type="term" value="F:ligase activity"/>
    <property type="evidence" value="ECO:0007669"/>
    <property type="project" value="UniProtKB-KW"/>
</dbReference>
<dbReference type="Gene3D" id="1.10.150.20">
    <property type="entry name" value="5' to 3' exonuclease, C-terminal subdomain"/>
    <property type="match status" value="2"/>
</dbReference>
<dbReference type="EMBL" id="AP027079">
    <property type="protein sequence ID" value="BDU68089.1"/>
    <property type="molecule type" value="Genomic_DNA"/>
</dbReference>
<dbReference type="InterPro" id="IPR001679">
    <property type="entry name" value="DNA_ligase"/>
</dbReference>
<evidence type="ECO:0000256" key="7">
    <source>
        <dbReference type="ARBA" id="ARBA00022842"/>
    </source>
</evidence>
<feature type="binding site" evidence="11">
    <location>
        <position position="111"/>
    </location>
    <ligand>
        <name>NAD(+)</name>
        <dbReference type="ChEBI" id="CHEBI:57540"/>
    </ligand>
</feature>
<dbReference type="SUPFAM" id="SSF50249">
    <property type="entry name" value="Nucleic acid-binding proteins"/>
    <property type="match status" value="1"/>
</dbReference>
<dbReference type="InterPro" id="IPR003583">
    <property type="entry name" value="Hlx-hairpin-Hlx_DNA-bd_motif"/>
</dbReference>
<feature type="domain" description="BRCT" evidence="12">
    <location>
        <begin position="589"/>
        <end position="662"/>
    </location>
</feature>
<gene>
    <name evidence="11 13" type="primary">ligA</name>
    <name evidence="13" type="ORF">GETHOR_01900</name>
</gene>
<dbReference type="SMART" id="SM00292">
    <property type="entry name" value="BRCT"/>
    <property type="match status" value="1"/>
</dbReference>
<dbReference type="RefSeq" id="WP_286354715.1">
    <property type="nucleotide sequence ID" value="NZ_AP027079.1"/>
</dbReference>
<keyword evidence="6 11" id="KW-0862">Zinc</keyword>
<evidence type="ECO:0000259" key="12">
    <source>
        <dbReference type="PROSITE" id="PS50172"/>
    </source>
</evidence>
<dbReference type="Gene3D" id="3.40.50.10190">
    <property type="entry name" value="BRCT domain"/>
    <property type="match status" value="1"/>
</dbReference>
<dbReference type="PANTHER" id="PTHR23389:SF9">
    <property type="entry name" value="DNA LIGASE"/>
    <property type="match status" value="1"/>
</dbReference>
<dbReference type="SMART" id="SM00278">
    <property type="entry name" value="HhH1"/>
    <property type="match status" value="4"/>
</dbReference>
<dbReference type="PROSITE" id="PS50172">
    <property type="entry name" value="BRCT"/>
    <property type="match status" value="1"/>
</dbReference>
<dbReference type="Gene3D" id="1.10.287.610">
    <property type="entry name" value="Helix hairpin bin"/>
    <property type="match status" value="1"/>
</dbReference>
<name>A0ABN6UV60_9BACT</name>
<evidence type="ECO:0000256" key="2">
    <source>
        <dbReference type="ARBA" id="ARBA00022598"/>
    </source>
</evidence>
<dbReference type="Pfam" id="PF01653">
    <property type="entry name" value="DNA_ligase_aden"/>
    <property type="match status" value="1"/>
</dbReference>
<dbReference type="InterPro" id="IPR036420">
    <property type="entry name" value="BRCT_dom_sf"/>
</dbReference>
<dbReference type="NCBIfam" id="TIGR00575">
    <property type="entry name" value="dnlj"/>
    <property type="match status" value="1"/>
</dbReference>
<dbReference type="HAMAP" id="MF_01588">
    <property type="entry name" value="DNA_ligase_A"/>
    <property type="match status" value="1"/>
</dbReference>
<comment type="function">
    <text evidence="1 11">DNA ligase that catalyzes the formation of phosphodiester linkages between 5'-phosphoryl and 3'-hydroxyl groups in double-stranded DNA using NAD as a coenzyme and as the energy source for the reaction. It is essential for DNA replication and repair of damaged DNA.</text>
</comment>
<feature type="binding site" evidence="11">
    <location>
        <position position="170"/>
    </location>
    <ligand>
        <name>NAD(+)</name>
        <dbReference type="ChEBI" id="CHEBI:57540"/>
    </ligand>
</feature>
<evidence type="ECO:0000256" key="10">
    <source>
        <dbReference type="ARBA" id="ARBA00034005"/>
    </source>
</evidence>
<dbReference type="InterPro" id="IPR013839">
    <property type="entry name" value="DNAligase_adenylation"/>
</dbReference>
<dbReference type="InterPro" id="IPR004149">
    <property type="entry name" value="Znf_DNAligase_C4"/>
</dbReference>
<evidence type="ECO:0000256" key="1">
    <source>
        <dbReference type="ARBA" id="ARBA00004067"/>
    </source>
</evidence>
<dbReference type="CDD" id="cd00114">
    <property type="entry name" value="LIGANc"/>
    <property type="match status" value="1"/>
</dbReference>
<feature type="binding site" evidence="11">
    <location>
        <position position="308"/>
    </location>
    <ligand>
        <name>NAD(+)</name>
        <dbReference type="ChEBI" id="CHEBI:57540"/>
    </ligand>
</feature>
<comment type="similarity">
    <text evidence="11">Belongs to the NAD-dependent DNA ligase family. LigA subfamily.</text>
</comment>
<feature type="active site" description="N6-AMP-lysine intermediate" evidence="11">
    <location>
        <position position="113"/>
    </location>
</feature>
<evidence type="ECO:0000313" key="13">
    <source>
        <dbReference type="EMBL" id="BDU68089.1"/>
    </source>
</evidence>
<dbReference type="SMART" id="SM00532">
    <property type="entry name" value="LIGANc"/>
    <property type="match status" value="1"/>
</dbReference>
<dbReference type="InterPro" id="IPR013840">
    <property type="entry name" value="DNAligase_N"/>
</dbReference>
<feature type="binding site" evidence="11">
    <location>
        <position position="134"/>
    </location>
    <ligand>
        <name>NAD(+)</name>
        <dbReference type="ChEBI" id="CHEBI:57540"/>
    </ligand>
</feature>
<dbReference type="PROSITE" id="PS01055">
    <property type="entry name" value="DNA_LIGASE_N1"/>
    <property type="match status" value="1"/>
</dbReference>
<keyword evidence="8 11" id="KW-0520">NAD</keyword>
<dbReference type="EC" id="6.5.1.2" evidence="11"/>
<keyword evidence="9 11" id="KW-0234">DNA repair</keyword>
<keyword evidence="11" id="KW-0464">Manganese</keyword>
<feature type="binding site" evidence="11">
    <location>
        <position position="402"/>
    </location>
    <ligand>
        <name>Zn(2+)</name>
        <dbReference type="ChEBI" id="CHEBI:29105"/>
    </ligand>
</feature>
<evidence type="ECO:0000256" key="9">
    <source>
        <dbReference type="ARBA" id="ARBA00023204"/>
    </source>
</evidence>
<dbReference type="InterPro" id="IPR010994">
    <property type="entry name" value="RuvA_2-like"/>
</dbReference>
<dbReference type="InterPro" id="IPR012340">
    <property type="entry name" value="NA-bd_OB-fold"/>
</dbReference>
<dbReference type="InterPro" id="IPR001357">
    <property type="entry name" value="BRCT_dom"/>
</dbReference>
<evidence type="ECO:0000256" key="11">
    <source>
        <dbReference type="HAMAP-Rule" id="MF_01588"/>
    </source>
</evidence>